<gene>
    <name evidence="3" type="ORF">I41_33600</name>
</gene>
<sequence length="259" mass="27612" precursor="true">MKIGNWFKCVPAALLAAGLWIPNYASAAGVPLGDPSFEAYVVPSVGYAYANEYRPTSAWVDDLDSPPGYTQDDANSNWLYNAAYGEASAAHRRAAPRTGNQAMHGFTQYSAQETNAVFEAGKTYTFSIWAQGDIDATIGAGSAGSSRVFLYIFDGSVPFSEANSLTFKRYAPDTGDFVNRDPSWTPAQSQAAWRQISLKYDVLPGSPVIGHPVGVGFWGAEDNSVDDATLDVSPTVPEPASVLLLGVGGAALAAVRRRR</sequence>
<dbReference type="Proteomes" id="UP000317909">
    <property type="component" value="Chromosome"/>
</dbReference>
<dbReference type="NCBIfam" id="TIGR02595">
    <property type="entry name" value="PEP_CTERM"/>
    <property type="match status" value="1"/>
</dbReference>
<organism evidence="3 4">
    <name type="scientific">Lacipirellula limnantheis</name>
    <dbReference type="NCBI Taxonomy" id="2528024"/>
    <lineage>
        <taxon>Bacteria</taxon>
        <taxon>Pseudomonadati</taxon>
        <taxon>Planctomycetota</taxon>
        <taxon>Planctomycetia</taxon>
        <taxon>Pirellulales</taxon>
        <taxon>Lacipirellulaceae</taxon>
        <taxon>Lacipirellula</taxon>
    </lineage>
</organism>
<dbReference type="OrthoDB" id="9827591at2"/>
<dbReference type="AlphaFoldDB" id="A0A517U0N2"/>
<dbReference type="InterPro" id="IPR013424">
    <property type="entry name" value="Ice-binding_C"/>
</dbReference>
<evidence type="ECO:0000256" key="1">
    <source>
        <dbReference type="SAM" id="SignalP"/>
    </source>
</evidence>
<dbReference type="RefSeq" id="WP_145433950.1">
    <property type="nucleotide sequence ID" value="NZ_CP036339.1"/>
</dbReference>
<keyword evidence="1" id="KW-0732">Signal</keyword>
<proteinExistence type="predicted"/>
<protein>
    <submittedName>
        <fullName evidence="3">PEP-CTERM motif protein</fullName>
    </submittedName>
</protein>
<keyword evidence="4" id="KW-1185">Reference proteome</keyword>
<evidence type="ECO:0000259" key="2">
    <source>
        <dbReference type="Pfam" id="PF07589"/>
    </source>
</evidence>
<dbReference type="Pfam" id="PF07589">
    <property type="entry name" value="PEP-CTERM"/>
    <property type="match status" value="1"/>
</dbReference>
<feature type="chain" id="PRO_5021888117" evidence="1">
    <location>
        <begin position="28"/>
        <end position="259"/>
    </location>
</feature>
<feature type="domain" description="Ice-binding protein C-terminal" evidence="2">
    <location>
        <begin position="235"/>
        <end position="258"/>
    </location>
</feature>
<name>A0A517U0N2_9BACT</name>
<feature type="signal peptide" evidence="1">
    <location>
        <begin position="1"/>
        <end position="27"/>
    </location>
</feature>
<accession>A0A517U0N2</accession>
<evidence type="ECO:0000313" key="4">
    <source>
        <dbReference type="Proteomes" id="UP000317909"/>
    </source>
</evidence>
<reference evidence="3 4" key="1">
    <citation type="submission" date="2019-02" db="EMBL/GenBank/DDBJ databases">
        <title>Deep-cultivation of Planctomycetes and their phenomic and genomic characterization uncovers novel biology.</title>
        <authorList>
            <person name="Wiegand S."/>
            <person name="Jogler M."/>
            <person name="Boedeker C."/>
            <person name="Pinto D."/>
            <person name="Vollmers J."/>
            <person name="Rivas-Marin E."/>
            <person name="Kohn T."/>
            <person name="Peeters S.H."/>
            <person name="Heuer A."/>
            <person name="Rast P."/>
            <person name="Oberbeckmann S."/>
            <person name="Bunk B."/>
            <person name="Jeske O."/>
            <person name="Meyerdierks A."/>
            <person name="Storesund J.E."/>
            <person name="Kallscheuer N."/>
            <person name="Luecker S."/>
            <person name="Lage O.M."/>
            <person name="Pohl T."/>
            <person name="Merkel B.J."/>
            <person name="Hornburger P."/>
            <person name="Mueller R.-W."/>
            <person name="Bruemmer F."/>
            <person name="Labrenz M."/>
            <person name="Spormann A.M."/>
            <person name="Op den Camp H."/>
            <person name="Overmann J."/>
            <person name="Amann R."/>
            <person name="Jetten M.S.M."/>
            <person name="Mascher T."/>
            <person name="Medema M.H."/>
            <person name="Devos D.P."/>
            <person name="Kaster A.-K."/>
            <person name="Ovreas L."/>
            <person name="Rohde M."/>
            <person name="Galperin M.Y."/>
            <person name="Jogler C."/>
        </authorList>
    </citation>
    <scope>NUCLEOTIDE SEQUENCE [LARGE SCALE GENOMIC DNA]</scope>
    <source>
        <strain evidence="3 4">I41</strain>
    </source>
</reference>
<evidence type="ECO:0000313" key="3">
    <source>
        <dbReference type="EMBL" id="QDT74165.1"/>
    </source>
</evidence>
<dbReference type="EMBL" id="CP036339">
    <property type="protein sequence ID" value="QDT74165.1"/>
    <property type="molecule type" value="Genomic_DNA"/>
</dbReference>
<dbReference type="KEGG" id="llh:I41_33600"/>